<keyword evidence="10" id="KW-1185">Reference proteome</keyword>
<dbReference type="PANTHER" id="PTHR13370:SF3">
    <property type="entry name" value="TRNA (GUANINE(10)-N2)-METHYLTRANSFERASE HOMOLOG"/>
    <property type="match status" value="1"/>
</dbReference>
<dbReference type="Proteomes" id="UP000095280">
    <property type="component" value="Unplaced"/>
</dbReference>
<evidence type="ECO:0000256" key="4">
    <source>
        <dbReference type="ARBA" id="ARBA00056270"/>
    </source>
</evidence>
<dbReference type="GO" id="GO:0005737">
    <property type="term" value="C:cytoplasm"/>
    <property type="evidence" value="ECO:0007669"/>
    <property type="project" value="TreeGrafter"/>
</dbReference>
<feature type="domain" description="tRNA (guanine(10)-N(2))-methyltransferase TRMT11 N-terminal" evidence="9">
    <location>
        <begin position="99"/>
        <end position="250"/>
    </location>
</feature>
<proteinExistence type="predicted"/>
<dbReference type="Pfam" id="PF01170">
    <property type="entry name" value="UPF0020"/>
    <property type="match status" value="1"/>
</dbReference>
<dbReference type="InterPro" id="IPR000241">
    <property type="entry name" value="RlmKL-like_Mtase"/>
</dbReference>
<comment type="subunit">
    <text evidence="5">Part of the heterodimeric TRMT11-TRM112 methyltransferase complex; this complex forms an active tRNA methyltransferase, where TRMT112 acts as an activator of the catalytic subunit TRMT11.</text>
</comment>
<evidence type="ECO:0000313" key="10">
    <source>
        <dbReference type="Proteomes" id="UP000095280"/>
    </source>
</evidence>
<dbReference type="WBParaSite" id="maker-uti_cns_0002408-snap-gene-0.18-mRNA-1">
    <property type="protein sequence ID" value="maker-uti_cns_0002408-snap-gene-0.18-mRNA-1"/>
    <property type="gene ID" value="maker-uti_cns_0002408-snap-gene-0.18"/>
</dbReference>
<dbReference type="PROSITE" id="PS00092">
    <property type="entry name" value="N6_MTASE"/>
    <property type="match status" value="1"/>
</dbReference>
<protein>
    <recommendedName>
        <fullName evidence="6">tRNA (guanine(10)-N(2))-methyltransferase TRMT11</fullName>
    </recommendedName>
    <alternativeName>
        <fullName evidence="7">tRNA methyltransferase 11 homolog</fullName>
    </alternativeName>
</protein>
<dbReference type="AlphaFoldDB" id="A0A1I8GN14"/>
<reference evidence="11" key="1">
    <citation type="submission" date="2016-11" db="UniProtKB">
        <authorList>
            <consortium name="WormBaseParasite"/>
        </authorList>
    </citation>
    <scope>IDENTIFICATION</scope>
</reference>
<dbReference type="Pfam" id="PF25904">
    <property type="entry name" value="Tmrp11_N"/>
    <property type="match status" value="1"/>
</dbReference>
<comment type="catalytic activity">
    <reaction evidence="3">
        <text>guanosine(10) in tRNA + S-adenosyl-L-methionine = N(2)-methylguanosine(10) in tRNA + S-adenosyl-L-homocysteine + H(+)</text>
        <dbReference type="Rhea" id="RHEA:43128"/>
        <dbReference type="Rhea" id="RHEA-COMP:10355"/>
        <dbReference type="Rhea" id="RHEA-COMP:10357"/>
        <dbReference type="ChEBI" id="CHEBI:15378"/>
        <dbReference type="ChEBI" id="CHEBI:57856"/>
        <dbReference type="ChEBI" id="CHEBI:59789"/>
        <dbReference type="ChEBI" id="CHEBI:74269"/>
        <dbReference type="ChEBI" id="CHEBI:74481"/>
        <dbReference type="EC" id="2.1.1.214"/>
    </reaction>
    <physiologicalReaction direction="left-to-right" evidence="3">
        <dbReference type="Rhea" id="RHEA:43129"/>
    </physiologicalReaction>
</comment>
<evidence type="ECO:0000259" key="9">
    <source>
        <dbReference type="Pfam" id="PF25904"/>
    </source>
</evidence>
<dbReference type="InterPro" id="IPR059073">
    <property type="entry name" value="TRMT11_N"/>
</dbReference>
<keyword evidence="2" id="KW-0808">Transferase</keyword>
<evidence type="ECO:0000256" key="7">
    <source>
        <dbReference type="ARBA" id="ARBA00075308"/>
    </source>
</evidence>
<evidence type="ECO:0000259" key="8">
    <source>
        <dbReference type="Pfam" id="PF01170"/>
    </source>
</evidence>
<accession>A0A1I8GN14</accession>
<feature type="domain" description="Ribosomal RNA large subunit methyltransferase K/L-like methyltransferase" evidence="8">
    <location>
        <begin position="266"/>
        <end position="399"/>
    </location>
</feature>
<dbReference type="GO" id="GO:0003676">
    <property type="term" value="F:nucleic acid binding"/>
    <property type="evidence" value="ECO:0007669"/>
    <property type="project" value="InterPro"/>
</dbReference>
<keyword evidence="1" id="KW-0489">Methyltransferase</keyword>
<dbReference type="SUPFAM" id="SSF53335">
    <property type="entry name" value="S-adenosyl-L-methionine-dependent methyltransferases"/>
    <property type="match status" value="1"/>
</dbReference>
<dbReference type="PIRSF" id="PIRSF017259">
    <property type="entry name" value="tRNA_mtfrase_TRM11"/>
    <property type="match status" value="1"/>
</dbReference>
<dbReference type="GO" id="GO:0032259">
    <property type="term" value="P:methylation"/>
    <property type="evidence" value="ECO:0007669"/>
    <property type="project" value="UniProtKB-KW"/>
</dbReference>
<organism evidence="10 11">
    <name type="scientific">Macrostomum lignano</name>
    <dbReference type="NCBI Taxonomy" id="282301"/>
    <lineage>
        <taxon>Eukaryota</taxon>
        <taxon>Metazoa</taxon>
        <taxon>Spiralia</taxon>
        <taxon>Lophotrochozoa</taxon>
        <taxon>Platyhelminthes</taxon>
        <taxon>Rhabditophora</taxon>
        <taxon>Macrostomorpha</taxon>
        <taxon>Macrostomida</taxon>
        <taxon>Macrostomidae</taxon>
        <taxon>Macrostomum</taxon>
    </lineage>
</organism>
<dbReference type="InterPro" id="IPR002052">
    <property type="entry name" value="DNA_methylase_N6_adenine_CS"/>
</dbReference>
<dbReference type="GO" id="GO:0160102">
    <property type="term" value="F:tRNA (guanine(10)-N2)-methyltransferase activity"/>
    <property type="evidence" value="ECO:0007669"/>
    <property type="project" value="UniProtKB-EC"/>
</dbReference>
<name>A0A1I8GN14_9PLAT</name>
<dbReference type="PANTHER" id="PTHR13370">
    <property type="entry name" value="RNA METHYLASE-RELATED"/>
    <property type="match status" value="1"/>
</dbReference>
<evidence type="ECO:0000313" key="11">
    <source>
        <dbReference type="WBParaSite" id="maker-uti_cns_0002408-snap-gene-0.18-mRNA-1"/>
    </source>
</evidence>
<evidence type="ECO:0000256" key="5">
    <source>
        <dbReference type="ARBA" id="ARBA00065434"/>
    </source>
</evidence>
<dbReference type="GO" id="GO:0043527">
    <property type="term" value="C:tRNA methyltransferase complex"/>
    <property type="evidence" value="ECO:0007669"/>
    <property type="project" value="UniProtKB-ARBA"/>
</dbReference>
<evidence type="ECO:0000256" key="3">
    <source>
        <dbReference type="ARBA" id="ARBA00050985"/>
    </source>
</evidence>
<comment type="function">
    <text evidence="4">Catalytic subunit of the TRMT11-TRM112 methyltransferase complex, that specifically mediates the S-adenosyl-L-methionine-dependent N(2)-methylation of guanosine nucleotide at position 10 (m2G10) in tRNAs. This is one of the major tRNA (guanine-N(2))-methyltransferases.</text>
</comment>
<evidence type="ECO:0000256" key="2">
    <source>
        <dbReference type="ARBA" id="ARBA00022679"/>
    </source>
</evidence>
<evidence type="ECO:0000256" key="1">
    <source>
        <dbReference type="ARBA" id="ARBA00022603"/>
    </source>
</evidence>
<evidence type="ECO:0000256" key="6">
    <source>
        <dbReference type="ARBA" id="ARBA00067484"/>
    </source>
</evidence>
<sequence length="527" mass="59034">FQSMETITSPTTTEAREYILLYASCEYAQFRFAEFVSLAGLFDCRFGVVFTGIDRERQLIANYSQQQPIWSDELFSDTPTNAGVHDWTGVAAEASIGNNKLQLCSTWWRSRSVVCILCEDEIKLRQVVKRSALIKSLLRVWQSTSCLLTMLNHVTNGELAPYLAEASSGFDNGAWTRWRMCIELVNVSAAMDFKVGIVDQFGEAGLDMPGQVDLKKPEFELYYLEHWRYDLTAGAVTDKTPVRVYLAPKLCSGQSRAALHNLSLSRRIFIGNTSMNVQLAFIMCNLARVSPGQLVVDPFVGSGSILVSAGYLGAYCLGQDVDYNIVFGLGKSTKAEMRRQKRTEDERLSANFAQYGISNRFVDCLVGDASQHVGLWRHSALFDTVLTDPPYGIRERSRKVKRDPDGGPKKLDENYFPPKEHYSLGDSVSDLLGFCAMRLVPGGRCVYWFPVIQSEYKGADSLPVHPCLQLIASVELPMTHRTARVMVCVQRLPMIDTPELVAMASNGATIVNHDHHQLRSSHYSRKK</sequence>
<dbReference type="InterPro" id="IPR029063">
    <property type="entry name" value="SAM-dependent_MTases_sf"/>
</dbReference>
<dbReference type="Gene3D" id="3.40.50.150">
    <property type="entry name" value="Vaccinia Virus protein VP39"/>
    <property type="match status" value="1"/>
</dbReference>